<feature type="region of interest" description="Disordered" evidence="1">
    <location>
        <begin position="117"/>
        <end position="145"/>
    </location>
</feature>
<reference evidence="2 3" key="2">
    <citation type="journal article" date="2013" name="Plant Cell Physiol.">
        <title>Rice Annotation Project Database (RAP-DB): an integrative and interactive database for rice genomics.</title>
        <authorList>
            <person name="Sakai H."/>
            <person name="Lee S.S."/>
            <person name="Tanaka T."/>
            <person name="Numa H."/>
            <person name="Kim J."/>
            <person name="Kawahara Y."/>
            <person name="Wakimoto H."/>
            <person name="Yang C.C."/>
            <person name="Iwamoto M."/>
            <person name="Abe T."/>
            <person name="Yamada Y."/>
            <person name="Muto A."/>
            <person name="Inokuchi H."/>
            <person name="Ikemura T."/>
            <person name="Matsumoto T."/>
            <person name="Sasaki T."/>
            <person name="Itoh T."/>
        </authorList>
    </citation>
    <scope>NUCLEOTIDE SEQUENCE [LARGE SCALE GENOMIC DNA]</scope>
    <source>
        <strain evidence="3">cv. Nipponbare</strain>
    </source>
</reference>
<reference evidence="2 3" key="3">
    <citation type="journal article" date="2013" name="Rice">
        <title>Improvement of the Oryza sativa Nipponbare reference genome using next generation sequence and optical map data.</title>
        <authorList>
            <person name="Kawahara Y."/>
            <person name="de la Bastide M."/>
            <person name="Hamilton J.P."/>
            <person name="Kanamori H."/>
            <person name="McCombie W.R."/>
            <person name="Ouyang S."/>
            <person name="Schwartz D.C."/>
            <person name="Tanaka T."/>
            <person name="Wu J."/>
            <person name="Zhou S."/>
            <person name="Childs K.L."/>
            <person name="Davidson R.M."/>
            <person name="Lin H."/>
            <person name="Quesada-Ocampo L."/>
            <person name="Vaillancourt B."/>
            <person name="Sakai H."/>
            <person name="Lee S.S."/>
            <person name="Kim J."/>
            <person name="Numa H."/>
            <person name="Itoh T."/>
            <person name="Buell C.R."/>
            <person name="Matsumoto T."/>
        </authorList>
    </citation>
    <scope>NUCLEOTIDE SEQUENCE [LARGE SCALE GENOMIC DNA]</scope>
    <source>
        <strain evidence="3">cv. Nipponbare</strain>
    </source>
</reference>
<keyword evidence="3" id="KW-1185">Reference proteome</keyword>
<sequence>MIKLDAKPEGGRRNLGASSFVCSGRHKKVHELWQSAGAGAGDGTAGDARRFWLASMALLRISPHVVVTVIENETAGVARLGAEVVEVEIERLHDTGGDKNSRAACFLLGSAGAPAGRGRKTPVPLRSRLAPGGVRNTARMPPPPPPPTPGAGACCCFCKGGHAAGFMSTGDAATPHPAVFAAAVCLAPHAAAAARCRSLCNFSSCCCLRR</sequence>
<reference evidence="3" key="1">
    <citation type="journal article" date="2005" name="Nature">
        <title>The map-based sequence of the rice genome.</title>
        <authorList>
            <consortium name="International rice genome sequencing project (IRGSP)"/>
            <person name="Matsumoto T."/>
            <person name="Wu J."/>
            <person name="Kanamori H."/>
            <person name="Katayose Y."/>
            <person name="Fujisawa M."/>
            <person name="Namiki N."/>
            <person name="Mizuno H."/>
            <person name="Yamamoto K."/>
            <person name="Antonio B.A."/>
            <person name="Baba T."/>
            <person name="Sakata K."/>
            <person name="Nagamura Y."/>
            <person name="Aoki H."/>
            <person name="Arikawa K."/>
            <person name="Arita K."/>
            <person name="Bito T."/>
            <person name="Chiden Y."/>
            <person name="Fujitsuka N."/>
            <person name="Fukunaka R."/>
            <person name="Hamada M."/>
            <person name="Harada C."/>
            <person name="Hayashi A."/>
            <person name="Hijishita S."/>
            <person name="Honda M."/>
            <person name="Hosokawa S."/>
            <person name="Ichikawa Y."/>
            <person name="Idonuma A."/>
            <person name="Iijima M."/>
            <person name="Ikeda M."/>
            <person name="Ikeno M."/>
            <person name="Ito K."/>
            <person name="Ito S."/>
            <person name="Ito T."/>
            <person name="Ito Y."/>
            <person name="Ito Y."/>
            <person name="Iwabuchi A."/>
            <person name="Kamiya K."/>
            <person name="Karasawa W."/>
            <person name="Kurita K."/>
            <person name="Katagiri S."/>
            <person name="Kikuta A."/>
            <person name="Kobayashi H."/>
            <person name="Kobayashi N."/>
            <person name="Machita K."/>
            <person name="Maehara T."/>
            <person name="Masukawa M."/>
            <person name="Mizubayashi T."/>
            <person name="Mukai Y."/>
            <person name="Nagasaki H."/>
            <person name="Nagata Y."/>
            <person name="Naito S."/>
            <person name="Nakashima M."/>
            <person name="Nakama Y."/>
            <person name="Nakamichi Y."/>
            <person name="Nakamura M."/>
            <person name="Meguro A."/>
            <person name="Negishi M."/>
            <person name="Ohta I."/>
            <person name="Ohta T."/>
            <person name="Okamoto M."/>
            <person name="Ono N."/>
            <person name="Saji S."/>
            <person name="Sakaguchi M."/>
            <person name="Sakai K."/>
            <person name="Shibata M."/>
            <person name="Shimokawa T."/>
            <person name="Song J."/>
            <person name="Takazaki Y."/>
            <person name="Terasawa K."/>
            <person name="Tsugane M."/>
            <person name="Tsuji K."/>
            <person name="Ueda S."/>
            <person name="Waki K."/>
            <person name="Yamagata H."/>
            <person name="Yamamoto M."/>
            <person name="Yamamoto S."/>
            <person name="Yamane H."/>
            <person name="Yoshiki S."/>
            <person name="Yoshihara R."/>
            <person name="Yukawa K."/>
            <person name="Zhong H."/>
            <person name="Yano M."/>
            <person name="Yuan Q."/>
            <person name="Ouyang S."/>
            <person name="Liu J."/>
            <person name="Jones K.M."/>
            <person name="Gansberger K."/>
            <person name="Moffat K."/>
            <person name="Hill J."/>
            <person name="Bera J."/>
            <person name="Fadrosh D."/>
            <person name="Jin S."/>
            <person name="Johri S."/>
            <person name="Kim M."/>
            <person name="Overton L."/>
            <person name="Reardon M."/>
            <person name="Tsitrin T."/>
            <person name="Vuong H."/>
            <person name="Weaver B."/>
            <person name="Ciecko A."/>
            <person name="Tallon L."/>
            <person name="Jackson J."/>
            <person name="Pai G."/>
            <person name="Aken S.V."/>
            <person name="Utterback T."/>
            <person name="Reidmuller S."/>
            <person name="Feldblyum T."/>
            <person name="Hsiao J."/>
            <person name="Zismann V."/>
            <person name="Iobst S."/>
            <person name="de Vazeille A.R."/>
            <person name="Buell C.R."/>
            <person name="Ying K."/>
            <person name="Li Y."/>
            <person name="Lu T."/>
            <person name="Huang Y."/>
            <person name="Zhao Q."/>
            <person name="Feng Q."/>
            <person name="Zhang L."/>
            <person name="Zhu J."/>
            <person name="Weng Q."/>
            <person name="Mu J."/>
            <person name="Lu Y."/>
            <person name="Fan D."/>
            <person name="Liu Y."/>
            <person name="Guan J."/>
            <person name="Zhang Y."/>
            <person name="Yu S."/>
            <person name="Liu X."/>
            <person name="Zhang Y."/>
            <person name="Hong G."/>
            <person name="Han B."/>
            <person name="Choisne N."/>
            <person name="Demange N."/>
            <person name="Orjeda G."/>
            <person name="Samain S."/>
            <person name="Cattolico L."/>
            <person name="Pelletier E."/>
            <person name="Couloux A."/>
            <person name="Segurens B."/>
            <person name="Wincker P."/>
            <person name="D'Hont A."/>
            <person name="Scarpelli C."/>
            <person name="Weissenbach J."/>
            <person name="Salanoubat M."/>
            <person name="Quetier F."/>
            <person name="Yu Y."/>
            <person name="Kim H.R."/>
            <person name="Rambo T."/>
            <person name="Currie J."/>
            <person name="Collura K."/>
            <person name="Luo M."/>
            <person name="Yang T."/>
            <person name="Ammiraju J.S.S."/>
            <person name="Engler F."/>
            <person name="Soderlund C."/>
            <person name="Wing R.A."/>
            <person name="Palmer L.E."/>
            <person name="de la Bastide M."/>
            <person name="Spiegel L."/>
            <person name="Nascimento L."/>
            <person name="Zutavern T."/>
            <person name="O'Shaughnessy A."/>
            <person name="Dike S."/>
            <person name="Dedhia N."/>
            <person name="Preston R."/>
            <person name="Balija V."/>
            <person name="McCombie W.R."/>
            <person name="Chow T."/>
            <person name="Chen H."/>
            <person name="Chung M."/>
            <person name="Chen C."/>
            <person name="Shaw J."/>
            <person name="Wu H."/>
            <person name="Hsiao K."/>
            <person name="Chao Y."/>
            <person name="Chu M."/>
            <person name="Cheng C."/>
            <person name="Hour A."/>
            <person name="Lee P."/>
            <person name="Lin S."/>
            <person name="Lin Y."/>
            <person name="Liou J."/>
            <person name="Liu S."/>
            <person name="Hsing Y."/>
            <person name="Raghuvanshi S."/>
            <person name="Mohanty A."/>
            <person name="Bharti A.K."/>
            <person name="Gaur A."/>
            <person name="Gupta V."/>
            <person name="Kumar D."/>
            <person name="Ravi V."/>
            <person name="Vij S."/>
            <person name="Kapur A."/>
            <person name="Khurana P."/>
            <person name="Khurana P."/>
            <person name="Khurana J.P."/>
            <person name="Tyagi A.K."/>
            <person name="Gaikwad K."/>
            <person name="Singh A."/>
            <person name="Dalal V."/>
            <person name="Srivastava S."/>
            <person name="Dixit A."/>
            <person name="Pal A.K."/>
            <person name="Ghazi I.A."/>
            <person name="Yadav M."/>
            <person name="Pandit A."/>
            <person name="Bhargava A."/>
            <person name="Sureshbabu K."/>
            <person name="Batra K."/>
            <person name="Sharma T.R."/>
            <person name="Mohapatra T."/>
            <person name="Singh N.K."/>
            <person name="Messing J."/>
            <person name="Nelson A.B."/>
            <person name="Fuks G."/>
            <person name="Kavchok S."/>
            <person name="Keizer G."/>
            <person name="Linton E."/>
            <person name="Llaca V."/>
            <person name="Song R."/>
            <person name="Tanyolac B."/>
            <person name="Young S."/>
            <person name="Ho-Il K."/>
            <person name="Hahn J.H."/>
            <person name="Sangsakoo G."/>
            <person name="Vanavichit A."/>
            <person name="de Mattos Luiz.A.T."/>
            <person name="Zimmer P.D."/>
            <person name="Malone G."/>
            <person name="Dellagostin O."/>
            <person name="de Oliveira A.C."/>
            <person name="Bevan M."/>
            <person name="Bancroft I."/>
            <person name="Minx P."/>
            <person name="Cordum H."/>
            <person name="Wilson R."/>
            <person name="Cheng Z."/>
            <person name="Jin W."/>
            <person name="Jiang J."/>
            <person name="Leong S.A."/>
            <person name="Iwama H."/>
            <person name="Gojobori T."/>
            <person name="Itoh T."/>
            <person name="Niimura Y."/>
            <person name="Fujii Y."/>
            <person name="Habara T."/>
            <person name="Sakai H."/>
            <person name="Sato Y."/>
            <person name="Wilson G."/>
            <person name="Kumar K."/>
            <person name="McCouch S."/>
            <person name="Juretic N."/>
            <person name="Hoen D."/>
            <person name="Wright S."/>
            <person name="Bruskiewich R."/>
            <person name="Bureau T."/>
            <person name="Miyao A."/>
            <person name="Hirochika H."/>
            <person name="Nishikawa T."/>
            <person name="Kadowaki K."/>
            <person name="Sugiura M."/>
            <person name="Burr B."/>
            <person name="Sasaki T."/>
        </authorList>
    </citation>
    <scope>NUCLEOTIDE SEQUENCE [LARGE SCALE GENOMIC DNA]</scope>
    <source>
        <strain evidence="3">cv. Nipponbare</strain>
    </source>
</reference>
<dbReference type="EMBL" id="AP014961">
    <property type="protein sequence ID" value="BAS94340.1"/>
    <property type="molecule type" value="Genomic_DNA"/>
</dbReference>
<accession>A0A0P0WNA6</accession>
<dbReference type="PaxDb" id="39947-A0A0P0WNA6"/>
<evidence type="ECO:0000256" key="1">
    <source>
        <dbReference type="SAM" id="MobiDB-lite"/>
    </source>
</evidence>
<dbReference type="Gramene" id="Os05t0453401-00">
    <property type="protein sequence ID" value="Os05t0453401-00"/>
    <property type="gene ID" value="Os05g0453401"/>
</dbReference>
<proteinExistence type="predicted"/>
<evidence type="ECO:0000313" key="2">
    <source>
        <dbReference type="EMBL" id="BAS94340.1"/>
    </source>
</evidence>
<dbReference type="Proteomes" id="UP000059680">
    <property type="component" value="Chromosome 5"/>
</dbReference>
<name>A0A0P0WNA6_ORYSJ</name>
<protein>
    <submittedName>
        <fullName evidence="2">Os05g0453401 protein</fullName>
    </submittedName>
</protein>
<dbReference type="InParanoid" id="A0A0P0WNA6"/>
<organism evidence="2 3">
    <name type="scientific">Oryza sativa subsp. japonica</name>
    <name type="common">Rice</name>
    <dbReference type="NCBI Taxonomy" id="39947"/>
    <lineage>
        <taxon>Eukaryota</taxon>
        <taxon>Viridiplantae</taxon>
        <taxon>Streptophyta</taxon>
        <taxon>Embryophyta</taxon>
        <taxon>Tracheophyta</taxon>
        <taxon>Spermatophyta</taxon>
        <taxon>Magnoliopsida</taxon>
        <taxon>Liliopsida</taxon>
        <taxon>Poales</taxon>
        <taxon>Poaceae</taxon>
        <taxon>BOP clade</taxon>
        <taxon>Oryzoideae</taxon>
        <taxon>Oryzeae</taxon>
        <taxon>Oryzinae</taxon>
        <taxon>Oryza</taxon>
        <taxon>Oryza sativa</taxon>
    </lineage>
</organism>
<evidence type="ECO:0000313" key="3">
    <source>
        <dbReference type="Proteomes" id="UP000059680"/>
    </source>
</evidence>
<gene>
    <name evidence="2" type="ordered locus">Os05g0453401</name>
    <name evidence="2" type="ORF">OSNPB_050453401</name>
</gene>
<dbReference type="AlphaFoldDB" id="A0A0P0WNA6"/>